<dbReference type="InParanoid" id="A0A0C3BUL9"/>
<gene>
    <name evidence="2" type="ORF">PILCRDRAFT_1569</name>
</gene>
<evidence type="ECO:0000313" key="2">
    <source>
        <dbReference type="EMBL" id="KIM90223.1"/>
    </source>
</evidence>
<accession>A0A0C3BUL9</accession>
<reference evidence="3" key="2">
    <citation type="submission" date="2015-01" db="EMBL/GenBank/DDBJ databases">
        <title>Evolutionary Origins and Diversification of the Mycorrhizal Mutualists.</title>
        <authorList>
            <consortium name="DOE Joint Genome Institute"/>
            <consortium name="Mycorrhizal Genomics Consortium"/>
            <person name="Kohler A."/>
            <person name="Kuo A."/>
            <person name="Nagy L.G."/>
            <person name="Floudas D."/>
            <person name="Copeland A."/>
            <person name="Barry K.W."/>
            <person name="Cichocki N."/>
            <person name="Veneault-Fourrey C."/>
            <person name="LaButti K."/>
            <person name="Lindquist E.A."/>
            <person name="Lipzen A."/>
            <person name="Lundell T."/>
            <person name="Morin E."/>
            <person name="Murat C."/>
            <person name="Riley R."/>
            <person name="Ohm R."/>
            <person name="Sun H."/>
            <person name="Tunlid A."/>
            <person name="Henrissat B."/>
            <person name="Grigoriev I.V."/>
            <person name="Hibbett D.S."/>
            <person name="Martin F."/>
        </authorList>
    </citation>
    <scope>NUCLEOTIDE SEQUENCE [LARGE SCALE GENOMIC DNA]</scope>
    <source>
        <strain evidence="3">F 1598</strain>
    </source>
</reference>
<reference evidence="2 3" key="1">
    <citation type="submission" date="2014-04" db="EMBL/GenBank/DDBJ databases">
        <authorList>
            <consortium name="DOE Joint Genome Institute"/>
            <person name="Kuo A."/>
            <person name="Tarkka M."/>
            <person name="Buscot F."/>
            <person name="Kohler A."/>
            <person name="Nagy L.G."/>
            <person name="Floudas D."/>
            <person name="Copeland A."/>
            <person name="Barry K.W."/>
            <person name="Cichocki N."/>
            <person name="Veneault-Fourrey C."/>
            <person name="LaButti K."/>
            <person name="Lindquist E.A."/>
            <person name="Lipzen A."/>
            <person name="Lundell T."/>
            <person name="Morin E."/>
            <person name="Murat C."/>
            <person name="Sun H."/>
            <person name="Tunlid A."/>
            <person name="Henrissat B."/>
            <person name="Grigoriev I.V."/>
            <person name="Hibbett D.S."/>
            <person name="Martin F."/>
            <person name="Nordberg H.P."/>
            <person name="Cantor M.N."/>
            <person name="Hua S.X."/>
        </authorList>
    </citation>
    <scope>NUCLEOTIDE SEQUENCE [LARGE SCALE GENOMIC DNA]</scope>
    <source>
        <strain evidence="2 3">F 1598</strain>
    </source>
</reference>
<organism evidence="2 3">
    <name type="scientific">Piloderma croceum (strain F 1598)</name>
    <dbReference type="NCBI Taxonomy" id="765440"/>
    <lineage>
        <taxon>Eukaryota</taxon>
        <taxon>Fungi</taxon>
        <taxon>Dikarya</taxon>
        <taxon>Basidiomycota</taxon>
        <taxon>Agaricomycotina</taxon>
        <taxon>Agaricomycetes</taxon>
        <taxon>Agaricomycetidae</taxon>
        <taxon>Atheliales</taxon>
        <taxon>Atheliaceae</taxon>
        <taxon>Piloderma</taxon>
    </lineage>
</organism>
<feature type="region of interest" description="Disordered" evidence="1">
    <location>
        <begin position="21"/>
        <end position="107"/>
    </location>
</feature>
<proteinExistence type="predicted"/>
<keyword evidence="3" id="KW-1185">Reference proteome</keyword>
<dbReference type="HOGENOM" id="CLU_2210950_0_0_1"/>
<dbReference type="Proteomes" id="UP000054166">
    <property type="component" value="Unassembled WGS sequence"/>
</dbReference>
<feature type="compositionally biased region" description="Basic residues" evidence="1">
    <location>
        <begin position="39"/>
        <end position="53"/>
    </location>
</feature>
<evidence type="ECO:0000256" key="1">
    <source>
        <dbReference type="SAM" id="MobiDB-lite"/>
    </source>
</evidence>
<dbReference type="AlphaFoldDB" id="A0A0C3BUL9"/>
<sequence>MAMTTMTTTGRVVMRRAMMGRVTADKGVGKPAPASTPTQRRRQHHHHHRHHHPTTTTTLPTPPPHHNGDGGGTTTNNTTTGDVSGGPHLNSFPPSLMCKSLPASAPH</sequence>
<protein>
    <submittedName>
        <fullName evidence="2">Uncharacterized protein</fullName>
    </submittedName>
</protein>
<name>A0A0C3BUL9_PILCF</name>
<evidence type="ECO:0000313" key="3">
    <source>
        <dbReference type="Proteomes" id="UP000054166"/>
    </source>
</evidence>
<dbReference type="EMBL" id="KN832973">
    <property type="protein sequence ID" value="KIM90223.1"/>
    <property type="molecule type" value="Genomic_DNA"/>
</dbReference>